<comment type="caution">
    <text evidence="1">The sequence shown here is derived from an EMBL/GenBank/DDBJ whole genome shotgun (WGS) entry which is preliminary data.</text>
</comment>
<reference evidence="1 2" key="1">
    <citation type="submission" date="2021-08" db="EMBL/GenBank/DDBJ databases">
        <title>Draft Genome Sequence of Phanerochaete sordida strain YK-624.</title>
        <authorList>
            <person name="Mori T."/>
            <person name="Dohra H."/>
            <person name="Suzuki T."/>
            <person name="Kawagishi H."/>
            <person name="Hirai H."/>
        </authorList>
    </citation>
    <scope>NUCLEOTIDE SEQUENCE [LARGE SCALE GENOMIC DNA]</scope>
    <source>
        <strain evidence="1 2">YK-624</strain>
    </source>
</reference>
<organism evidence="1 2">
    <name type="scientific">Phanerochaete sordida</name>
    <dbReference type="NCBI Taxonomy" id="48140"/>
    <lineage>
        <taxon>Eukaryota</taxon>
        <taxon>Fungi</taxon>
        <taxon>Dikarya</taxon>
        <taxon>Basidiomycota</taxon>
        <taxon>Agaricomycotina</taxon>
        <taxon>Agaricomycetes</taxon>
        <taxon>Polyporales</taxon>
        <taxon>Phanerochaetaceae</taxon>
        <taxon>Phanerochaete</taxon>
    </lineage>
</organism>
<evidence type="ECO:0000313" key="1">
    <source>
        <dbReference type="EMBL" id="GJE88673.1"/>
    </source>
</evidence>
<name>A0A9P3G5I8_9APHY</name>
<proteinExistence type="predicted"/>
<gene>
    <name evidence="1" type="ORF">PsYK624_047560</name>
</gene>
<dbReference type="Proteomes" id="UP000703269">
    <property type="component" value="Unassembled WGS sequence"/>
</dbReference>
<protein>
    <submittedName>
        <fullName evidence="1">Uncharacterized protein</fullName>
    </submittedName>
</protein>
<keyword evidence="2" id="KW-1185">Reference proteome</keyword>
<evidence type="ECO:0000313" key="2">
    <source>
        <dbReference type="Proteomes" id="UP000703269"/>
    </source>
</evidence>
<sequence>MGMTLTSYASMSLRHALEVGNQFRRPPADIHTQPGHGYWQWAPMHRLFYAVPGGENALFAAPHAASMTLSHLLHIYAAVDPLVVQAILRHSYITGATGCLQRGVCCIV</sequence>
<dbReference type="EMBL" id="BPQB01000010">
    <property type="protein sequence ID" value="GJE88673.1"/>
    <property type="molecule type" value="Genomic_DNA"/>
</dbReference>
<dbReference type="AlphaFoldDB" id="A0A9P3G5I8"/>
<accession>A0A9P3G5I8</accession>